<keyword evidence="5" id="KW-0325">Glycoprotein</keyword>
<evidence type="ECO:0000256" key="2">
    <source>
        <dbReference type="ARBA" id="ARBA00022475"/>
    </source>
</evidence>
<comment type="subcellular location">
    <subcellularLocation>
        <location evidence="1">Cell membrane</location>
        <topology evidence="1">Lipid-anchor</topology>
        <topology evidence="1">GPI-anchor</topology>
    </subcellularLocation>
</comment>
<dbReference type="GO" id="GO:0098552">
    <property type="term" value="C:side of membrane"/>
    <property type="evidence" value="ECO:0007669"/>
    <property type="project" value="UniProtKB-KW"/>
</dbReference>
<keyword evidence="2" id="KW-1003">Cell membrane</keyword>
<dbReference type="Gene3D" id="3.30.1680.30">
    <property type="match status" value="1"/>
</dbReference>
<evidence type="ECO:0000256" key="4">
    <source>
        <dbReference type="ARBA" id="ARBA00023136"/>
    </source>
</evidence>
<dbReference type="AlphaFoldDB" id="M4T977"/>
<dbReference type="Gene3D" id="3.90.150.10">
    <property type="entry name" value="Variant Surface Glycoprotein, subunit A domain 1"/>
    <property type="match status" value="1"/>
</dbReference>
<accession>M4T977</accession>
<dbReference type="InterPro" id="IPR001812">
    <property type="entry name" value="Trypano_VSG_A_N_dom"/>
</dbReference>
<reference evidence="8" key="1">
    <citation type="submission" date="2013-02" db="EMBL/GenBank/DDBJ databases">
        <authorList>
            <person name="Cross G.A.M."/>
            <person name="Kim H.-S."/>
            <person name="Wickstead B."/>
        </authorList>
    </citation>
    <scope>NUCLEOTIDE SEQUENCE</scope>
    <source>
        <strain evidence="8">Lister 427</strain>
    </source>
</reference>
<evidence type="ECO:0000256" key="1">
    <source>
        <dbReference type="ARBA" id="ARBA00004609"/>
    </source>
</evidence>
<dbReference type="Pfam" id="PF00913">
    <property type="entry name" value="Trypan_glycop"/>
    <property type="match status" value="1"/>
</dbReference>
<dbReference type="EMBL" id="KC612019">
    <property type="protein sequence ID" value="AGH59450.1"/>
    <property type="molecule type" value="Genomic_DNA"/>
</dbReference>
<name>M4T977_9TRYP</name>
<dbReference type="GO" id="GO:0005886">
    <property type="term" value="C:plasma membrane"/>
    <property type="evidence" value="ECO:0007669"/>
    <property type="project" value="UniProtKB-SubCell"/>
</dbReference>
<reference evidence="8" key="2">
    <citation type="journal article" date="2014" name="Mol. Biochem. Parasitol.">
        <title>Capturing the variant surface glycoprotein repertoire (the VSGnome) of Trypanosoma brucei Lister 427.</title>
        <authorList>
            <person name="Cross G.A."/>
            <person name="Kim H.S."/>
            <person name="Wickstead B."/>
        </authorList>
    </citation>
    <scope>NUCLEOTIDE SEQUENCE</scope>
    <source>
        <strain evidence="8">Lister 427</strain>
    </source>
</reference>
<evidence type="ECO:0000256" key="6">
    <source>
        <dbReference type="ARBA" id="ARBA00023288"/>
    </source>
</evidence>
<protein>
    <submittedName>
        <fullName evidence="8">Variant surface glycoprotein 3417</fullName>
    </submittedName>
</protein>
<keyword evidence="6" id="KW-0449">Lipoprotein</keyword>
<dbReference type="Gene3D" id="1.10.470.10">
    <property type="entry name" value="Variant Surface Glycoprotein, subunit A, domain 2"/>
    <property type="match status" value="1"/>
</dbReference>
<proteinExistence type="predicted"/>
<sequence>MIDSMKNGATAYCLTGNSDTTNAAGSISTEGCAHTTETDSGPGAVAEASAITSEGYANSSGVANGTGKSQQDKCGFFTGTDNQQNNAGFPTSSPAITGVKIINGLFKLNAASDPTTPDLTNVARAVSGGLPSFWQDLNAATKAYFTQPLEQVTEVSKATLIALAKRATVERNIRDFLAAANGTSPKSIKGNIDAECKQYIGDPNEKTEQMWAELEAARVVDPEKDDGSTTELKSLTEPRILEGLLAYYEAKVAARQKQKAAKITKLETELADQKGASPETECNKISDEPKCNDKKICSWHTDVKNGEKNIANLNQQKQK</sequence>
<evidence type="ECO:0000259" key="7">
    <source>
        <dbReference type="Pfam" id="PF00913"/>
    </source>
</evidence>
<evidence type="ECO:0000256" key="5">
    <source>
        <dbReference type="ARBA" id="ARBA00023180"/>
    </source>
</evidence>
<evidence type="ECO:0000256" key="3">
    <source>
        <dbReference type="ARBA" id="ARBA00022622"/>
    </source>
</evidence>
<feature type="domain" description="Trypanosome variant surface glycoprotein A-type N-terminal" evidence="7">
    <location>
        <begin position="1"/>
        <end position="249"/>
    </location>
</feature>
<feature type="non-terminal residue" evidence="8">
    <location>
        <position position="1"/>
    </location>
</feature>
<dbReference type="GO" id="GO:0042783">
    <property type="term" value="P:symbiont-mediated evasion of host immune response"/>
    <property type="evidence" value="ECO:0007669"/>
    <property type="project" value="InterPro"/>
</dbReference>
<evidence type="ECO:0000313" key="8">
    <source>
        <dbReference type="EMBL" id="AGH59450.1"/>
    </source>
</evidence>
<keyword evidence="4" id="KW-0472">Membrane</keyword>
<dbReference type="SUPFAM" id="SSF58087">
    <property type="entry name" value="Variant surface glycoprotein (N-terminal domain)"/>
    <property type="match status" value="1"/>
</dbReference>
<keyword evidence="3" id="KW-0336">GPI-anchor</keyword>
<organism evidence="8">
    <name type="scientific">Trypanosoma brucei</name>
    <dbReference type="NCBI Taxonomy" id="5691"/>
    <lineage>
        <taxon>Eukaryota</taxon>
        <taxon>Discoba</taxon>
        <taxon>Euglenozoa</taxon>
        <taxon>Kinetoplastea</taxon>
        <taxon>Metakinetoplastina</taxon>
        <taxon>Trypanosomatida</taxon>
        <taxon>Trypanosomatidae</taxon>
        <taxon>Trypanosoma</taxon>
    </lineage>
</organism>
<dbReference type="VEuPathDB" id="TriTrypDB:Tb11.v5.0389"/>